<dbReference type="RefSeq" id="WP_043215077.1">
    <property type="nucleotide sequence ID" value="NZ_AP022055.1"/>
</dbReference>
<evidence type="ECO:0000313" key="1">
    <source>
        <dbReference type="EMBL" id="BBT39879.1"/>
    </source>
</evidence>
<dbReference type="GeneID" id="93543853"/>
<proteinExistence type="predicted"/>
<reference evidence="1 2" key="1">
    <citation type="submission" date="2019-12" db="EMBL/GenBank/DDBJ databases">
        <title>complete genome sequences of Pseudomonas putida str. WP8-W18-CRE-01 isolated from wastewater treatment plant effluent.</title>
        <authorList>
            <person name="Sekizuka T."/>
            <person name="Itokawa K."/>
            <person name="Yatsu K."/>
            <person name="Inamine Y."/>
            <person name="Kuroda M."/>
        </authorList>
    </citation>
    <scope>NUCLEOTIDE SEQUENCE [LARGE SCALE GENOMIC DNA]</scope>
    <source>
        <strain evidence="1 2">WP8-W18-CRE-01</strain>
    </source>
</reference>
<sequence length="63" mass="6953">MKKCVVYGDLMSDRAAEQYPTITLCDGCIEDDRKAGEAGQILFVQGESEDGECDWCARELGEC</sequence>
<dbReference type="Proteomes" id="UP000515680">
    <property type="component" value="Chromosome"/>
</dbReference>
<dbReference type="AlphaFoldDB" id="A0A6S5TZI7"/>
<name>A0A6S5TZI7_PSEPU</name>
<gene>
    <name evidence="1" type="ORF">WP8W18C01_22200</name>
</gene>
<dbReference type="EMBL" id="AP022227">
    <property type="protein sequence ID" value="BBT39879.1"/>
    <property type="molecule type" value="Genomic_DNA"/>
</dbReference>
<evidence type="ECO:0000313" key="2">
    <source>
        <dbReference type="Proteomes" id="UP000515680"/>
    </source>
</evidence>
<accession>A0A6S5TZI7</accession>
<organism evidence="1 2">
    <name type="scientific">Pseudomonas putida</name>
    <name type="common">Arthrobacter siderocapsulatus</name>
    <dbReference type="NCBI Taxonomy" id="303"/>
    <lineage>
        <taxon>Bacteria</taxon>
        <taxon>Pseudomonadati</taxon>
        <taxon>Pseudomonadota</taxon>
        <taxon>Gammaproteobacteria</taxon>
        <taxon>Pseudomonadales</taxon>
        <taxon>Pseudomonadaceae</taxon>
        <taxon>Pseudomonas</taxon>
    </lineage>
</organism>
<protein>
    <submittedName>
        <fullName evidence="1">Uncharacterized protein</fullName>
    </submittedName>
</protein>